<comment type="similarity">
    <text evidence="1">Belongs to the bacterial solute-binding protein 8 family.</text>
</comment>
<dbReference type="InterPro" id="IPR002491">
    <property type="entry name" value="ABC_transptr_periplasmic_BD"/>
</dbReference>
<dbReference type="EMBL" id="BMOF01000044">
    <property type="protein sequence ID" value="GGK05163.1"/>
    <property type="molecule type" value="Genomic_DNA"/>
</dbReference>
<evidence type="ECO:0000256" key="2">
    <source>
        <dbReference type="ARBA" id="ARBA00022729"/>
    </source>
</evidence>
<proteinExistence type="inferred from homology"/>
<evidence type="ECO:0000313" key="4">
    <source>
        <dbReference type="EMBL" id="GGK05163.1"/>
    </source>
</evidence>
<dbReference type="PANTHER" id="PTHR30535:SF34">
    <property type="entry name" value="MOLYBDATE-BINDING PROTEIN MOLA"/>
    <property type="match status" value="1"/>
</dbReference>
<dbReference type="AlphaFoldDB" id="A0A8J3B9F7"/>
<dbReference type="RefSeq" id="WP_188817793.1">
    <property type="nucleotide sequence ID" value="NZ_BMOF01000044.1"/>
</dbReference>
<name>A0A8J3B9F7_9BACI</name>
<gene>
    <name evidence="4" type="ORF">GCM10007043_18960</name>
</gene>
<evidence type="ECO:0000313" key="5">
    <source>
        <dbReference type="Proteomes" id="UP000637720"/>
    </source>
</evidence>
<dbReference type="InterPro" id="IPR050902">
    <property type="entry name" value="ABC_Transporter_SBP"/>
</dbReference>
<dbReference type="InterPro" id="IPR054828">
    <property type="entry name" value="Vit_B12_bind_prot"/>
</dbReference>
<keyword evidence="2" id="KW-0732">Signal</keyword>
<keyword evidence="5" id="KW-1185">Reference proteome</keyword>
<dbReference type="PANTHER" id="PTHR30535">
    <property type="entry name" value="VITAMIN B12-BINDING PROTEIN"/>
    <property type="match status" value="1"/>
</dbReference>
<comment type="caution">
    <text evidence="4">The sequence shown here is derived from an EMBL/GenBank/DDBJ whole genome shotgun (WGS) entry which is preliminary data.</text>
</comment>
<sequence>MRLISLCPSNTEILFALGLGDRLVGVDNSSDWPPRRLDHLPRLGPDLAIDIEQVAALKPDLVVASRSVPGMERVVEGLRQAGLPHIVLNPQRLADIPADIRLVGDATGRTREAEAVARRFEETVAWYQERAEAATTRWRLYWEWWPKPVFTPGRRNWLTDVSELVGGENVFADCDTDNVKADWETVAARNPDVVCVVWCGVDERRIKPESITGRPGWALLAAVQHGRVYILPEGQFCRPSPRLLEGLYELTRRLRPEWLANGAPPVTAWPVA</sequence>
<dbReference type="Proteomes" id="UP000637720">
    <property type="component" value="Unassembled WGS sequence"/>
</dbReference>
<protein>
    <submittedName>
        <fullName evidence="4">Cobalamin-binding protein</fullName>
    </submittedName>
</protein>
<dbReference type="Gene3D" id="3.40.50.1980">
    <property type="entry name" value="Nitrogenase molybdenum iron protein domain"/>
    <property type="match status" value="2"/>
</dbReference>
<dbReference type="CDD" id="cd01144">
    <property type="entry name" value="BtuF"/>
    <property type="match status" value="1"/>
</dbReference>
<dbReference type="SUPFAM" id="SSF53807">
    <property type="entry name" value="Helical backbone' metal receptor"/>
    <property type="match status" value="1"/>
</dbReference>
<reference evidence="4" key="2">
    <citation type="submission" date="2020-09" db="EMBL/GenBank/DDBJ databases">
        <authorList>
            <person name="Sun Q."/>
            <person name="Ohkuma M."/>
        </authorList>
    </citation>
    <scope>NUCLEOTIDE SEQUENCE</scope>
    <source>
        <strain evidence="4">JCM 14719</strain>
    </source>
</reference>
<feature type="domain" description="Fe/B12 periplasmic-binding" evidence="3">
    <location>
        <begin position="2"/>
        <end position="258"/>
    </location>
</feature>
<evidence type="ECO:0000259" key="3">
    <source>
        <dbReference type="PROSITE" id="PS50983"/>
    </source>
</evidence>
<dbReference type="Pfam" id="PF01497">
    <property type="entry name" value="Peripla_BP_2"/>
    <property type="match status" value="1"/>
</dbReference>
<reference evidence="4" key="1">
    <citation type="journal article" date="2014" name="Int. J. Syst. Evol. Microbiol.">
        <title>Complete genome sequence of Corynebacterium casei LMG S-19264T (=DSM 44701T), isolated from a smear-ripened cheese.</title>
        <authorList>
            <consortium name="US DOE Joint Genome Institute (JGI-PGF)"/>
            <person name="Walter F."/>
            <person name="Albersmeier A."/>
            <person name="Kalinowski J."/>
            <person name="Ruckert C."/>
        </authorList>
    </citation>
    <scope>NUCLEOTIDE SEQUENCE</scope>
    <source>
        <strain evidence="4">JCM 14719</strain>
    </source>
</reference>
<evidence type="ECO:0000256" key="1">
    <source>
        <dbReference type="ARBA" id="ARBA00008814"/>
    </source>
</evidence>
<dbReference type="NCBIfam" id="NF038402">
    <property type="entry name" value="TroA_like"/>
    <property type="match status" value="1"/>
</dbReference>
<accession>A0A8J3B9F7</accession>
<dbReference type="PROSITE" id="PS50983">
    <property type="entry name" value="FE_B12_PBP"/>
    <property type="match status" value="1"/>
</dbReference>
<organism evidence="4 5">
    <name type="scientific">Calditerricola satsumensis</name>
    <dbReference type="NCBI Taxonomy" id="373054"/>
    <lineage>
        <taxon>Bacteria</taxon>
        <taxon>Bacillati</taxon>
        <taxon>Bacillota</taxon>
        <taxon>Bacilli</taxon>
        <taxon>Bacillales</taxon>
        <taxon>Bacillaceae</taxon>
        <taxon>Calditerricola</taxon>
    </lineage>
</organism>